<dbReference type="SUPFAM" id="SSF49785">
    <property type="entry name" value="Galactose-binding domain-like"/>
    <property type="match status" value="1"/>
</dbReference>
<dbReference type="AlphaFoldDB" id="A0AA88YVE7"/>
<proteinExistence type="predicted"/>
<sequence>MLDAGLRHSDVSAQFRETQIIISRLASRHRMIGSIIGLVHNEEIDDDDDDNDDDDLDDDVVEEVAVRRRRGNACESTLTKRRSKYFFPLLYGASQFKGKRSYINDRISLGRPYQVVGWSIQGKGGEPASKVAYKRPGYLTKYEMFYLPYNQWKWTPVNNAQGKGVFTHNPGQSSPEKATEVTLSEPIVTNVLRLYPIDWEGVPFYVMDVKYCQAPADALSPRKLLKPTLPPTPPPTTPPPKTVAATPKISDSAKQRIAKTIKHIKEVTLKEKQENKILRKALKKLKKQKNEIKKEIRKARKENSKNKKLLNPKGKEDTGFYDMEFDEF</sequence>
<gene>
    <name evidence="2" type="ORF">FSP39_002791</name>
</gene>
<dbReference type="EMBL" id="VSWD01000002">
    <property type="protein sequence ID" value="KAK3106912.1"/>
    <property type="molecule type" value="Genomic_DNA"/>
</dbReference>
<feature type="compositionally biased region" description="Pro residues" evidence="1">
    <location>
        <begin position="228"/>
        <end position="241"/>
    </location>
</feature>
<organism evidence="2 3">
    <name type="scientific">Pinctada imbricata</name>
    <name type="common">Atlantic pearl-oyster</name>
    <name type="synonym">Pinctada martensii</name>
    <dbReference type="NCBI Taxonomy" id="66713"/>
    <lineage>
        <taxon>Eukaryota</taxon>
        <taxon>Metazoa</taxon>
        <taxon>Spiralia</taxon>
        <taxon>Lophotrochozoa</taxon>
        <taxon>Mollusca</taxon>
        <taxon>Bivalvia</taxon>
        <taxon>Autobranchia</taxon>
        <taxon>Pteriomorphia</taxon>
        <taxon>Pterioida</taxon>
        <taxon>Pterioidea</taxon>
        <taxon>Pteriidae</taxon>
        <taxon>Pinctada</taxon>
    </lineage>
</organism>
<evidence type="ECO:0000313" key="3">
    <source>
        <dbReference type="Proteomes" id="UP001186944"/>
    </source>
</evidence>
<dbReference type="Gene3D" id="2.60.120.260">
    <property type="entry name" value="Galactose-binding domain-like"/>
    <property type="match status" value="1"/>
</dbReference>
<comment type="caution">
    <text evidence="2">The sequence shown here is derived from an EMBL/GenBank/DDBJ whole genome shotgun (WGS) entry which is preliminary data.</text>
</comment>
<feature type="compositionally biased region" description="Basic residues" evidence="1">
    <location>
        <begin position="297"/>
        <end position="310"/>
    </location>
</feature>
<feature type="region of interest" description="Disordered" evidence="1">
    <location>
        <begin position="222"/>
        <end position="248"/>
    </location>
</feature>
<evidence type="ECO:0000256" key="1">
    <source>
        <dbReference type="SAM" id="MobiDB-lite"/>
    </source>
</evidence>
<evidence type="ECO:0000313" key="2">
    <source>
        <dbReference type="EMBL" id="KAK3106912.1"/>
    </source>
</evidence>
<dbReference type="Proteomes" id="UP001186944">
    <property type="component" value="Unassembled WGS sequence"/>
</dbReference>
<dbReference type="InterPro" id="IPR008979">
    <property type="entry name" value="Galactose-bd-like_sf"/>
</dbReference>
<accession>A0AA88YVE7</accession>
<name>A0AA88YVE7_PINIB</name>
<feature type="region of interest" description="Disordered" evidence="1">
    <location>
        <begin position="297"/>
        <end position="316"/>
    </location>
</feature>
<reference evidence="2" key="1">
    <citation type="submission" date="2019-08" db="EMBL/GenBank/DDBJ databases">
        <title>The improved chromosome-level genome for the pearl oyster Pinctada fucata martensii using PacBio sequencing and Hi-C.</title>
        <authorList>
            <person name="Zheng Z."/>
        </authorList>
    </citation>
    <scope>NUCLEOTIDE SEQUENCE</scope>
    <source>
        <strain evidence="2">ZZ-2019</strain>
        <tissue evidence="2">Adductor muscle</tissue>
    </source>
</reference>
<keyword evidence="3" id="KW-1185">Reference proteome</keyword>
<protein>
    <submittedName>
        <fullName evidence="2">Uncharacterized protein</fullName>
    </submittedName>
</protein>